<feature type="transmembrane region" description="Helical" evidence="1">
    <location>
        <begin position="39"/>
        <end position="57"/>
    </location>
</feature>
<evidence type="ECO:0000313" key="2">
    <source>
        <dbReference type="EMBL" id="QDL35641.1"/>
    </source>
</evidence>
<gene>
    <name evidence="2" type="ORF">EGO53_27940</name>
</gene>
<evidence type="ECO:0000313" key="3">
    <source>
        <dbReference type="Proteomes" id="UP000317572"/>
    </source>
</evidence>
<dbReference type="AlphaFoldDB" id="A0A515D5F8"/>
<evidence type="ECO:0000256" key="1">
    <source>
        <dbReference type="SAM" id="Phobius"/>
    </source>
</evidence>
<proteinExistence type="predicted"/>
<reference evidence="2 3" key="1">
    <citation type="submission" date="2018-11" db="EMBL/GenBank/DDBJ databases">
        <title>The first complete genome of Serratia liquefaciens isolated from metalophyte plant revel distinctness adaptive mechanisms in an extreme habitat.</title>
        <authorList>
            <person name="Caneschi W.L."/>
            <person name="Sanchez A.B."/>
            <person name="Felestrino E.B."/>
            <person name="Assis R.A.B."/>
            <person name="Lemes C.G.C."/>
            <person name="Cordeiro I.F."/>
            <person name="Fonseca N.P."/>
            <person name="Villa M."/>
            <person name="Vieira I.T."/>
            <person name="Moraes L.A."/>
            <person name="Kamino L.H.Y."/>
            <person name="do Carmo F."/>
            <person name="Garcia C.M."/>
            <person name="Almeida N.F."/>
            <person name="Silva R.S."/>
            <person name="Ferro J.A."/>
            <person name="Ferro M.I.T."/>
            <person name="Varani A.M."/>
            <person name="Ferreira R.M."/>
            <person name="dos Santos V.L."/>
            <person name="Silva U.C."/>
            <person name="Setubal J.C."/>
            <person name="Moreira L.M."/>
        </authorList>
    </citation>
    <scope>NUCLEOTIDE SEQUENCE [LARGE SCALE GENOMIC DNA]</scope>
    <source>
        <strain evidence="2 3">FG3</strain>
        <plasmid evidence="2 3">p1-159</plasmid>
    </source>
</reference>
<keyword evidence="1" id="KW-0472">Membrane</keyword>
<keyword evidence="2" id="KW-0614">Plasmid</keyword>
<dbReference type="EMBL" id="CP033894">
    <property type="protein sequence ID" value="QDL35641.1"/>
    <property type="molecule type" value="Genomic_DNA"/>
</dbReference>
<name>A0A515D5F8_SERLI</name>
<keyword evidence="1" id="KW-1133">Transmembrane helix</keyword>
<protein>
    <submittedName>
        <fullName evidence="2">Uncharacterized protein</fullName>
    </submittedName>
</protein>
<accession>A0A515D5F8</accession>
<sequence length="62" mass="7182">MKSIMIWWILSLGAYNLLEILLRDKVPVIARSSDTWQSWAFPVIVSVVVIAFCELISMRKSR</sequence>
<geneLocation type="plasmid" evidence="2 3">
    <name>p1-159</name>
</geneLocation>
<dbReference type="Proteomes" id="UP000317572">
    <property type="component" value="Plasmid p1-159"/>
</dbReference>
<keyword evidence="1" id="KW-0812">Transmembrane</keyword>
<organism evidence="2 3">
    <name type="scientific">Serratia liquefaciens</name>
    <dbReference type="NCBI Taxonomy" id="614"/>
    <lineage>
        <taxon>Bacteria</taxon>
        <taxon>Pseudomonadati</taxon>
        <taxon>Pseudomonadota</taxon>
        <taxon>Gammaproteobacteria</taxon>
        <taxon>Enterobacterales</taxon>
        <taxon>Yersiniaceae</taxon>
        <taxon>Serratia</taxon>
    </lineage>
</organism>